<dbReference type="OrthoDB" id="331021at2157"/>
<reference evidence="2 3" key="2">
    <citation type="journal article" date="2013" name="PLoS ONE">
        <title>INDIGO - INtegrated Data Warehouse of MIcrobial GenOmes with Examples from the Red Sea Extremophiles.</title>
        <authorList>
            <person name="Alam I."/>
            <person name="Antunes A."/>
            <person name="Kamau A.A."/>
            <person name="Ba Alawi W."/>
            <person name="Kalkatawi M."/>
            <person name="Stingl U."/>
            <person name="Bajic V.B."/>
        </authorList>
    </citation>
    <scope>NUCLEOTIDE SEQUENCE [LARGE SCALE GENOMIC DNA]</scope>
    <source>
        <strain evidence="2 3">SARL4B</strain>
    </source>
</reference>
<dbReference type="AlphaFoldDB" id="U2DLP6"/>
<dbReference type="InterPro" id="IPR055768">
    <property type="entry name" value="DUF7344"/>
</dbReference>
<sequence length="130" mass="14563">MLSVTTIEDFLSALYHALRAARRRYVIQFLQESDEVTHTTRDLARKIASLEQDVPADQATGEPYRNAYNALSQTHLPTLSDAGIIVYDSERQTVCRGTNFQIAAVLLDANTPTVDLFQSLLEEMSDDGDR</sequence>
<accession>U2DLP6</accession>
<dbReference type="Proteomes" id="UP000003861">
    <property type="component" value="Unassembled WGS sequence"/>
</dbReference>
<dbReference type="RefSeq" id="WP_008524509.1">
    <property type="nucleotide sequence ID" value="NC_021921.1"/>
</dbReference>
<dbReference type="Pfam" id="PF24035">
    <property type="entry name" value="DUF7344"/>
    <property type="match status" value="1"/>
</dbReference>
<reference evidence="2 3" key="1">
    <citation type="journal article" date="2011" name="J. Bacteriol.">
        <title>Genome sequence of Halorhabdus tiamatea, the first archaeon isolated from a deep-sea anoxic brine lake.</title>
        <authorList>
            <person name="Antunes A."/>
            <person name="Alam I."/>
            <person name="Bajic V.B."/>
            <person name="Stingl U."/>
        </authorList>
    </citation>
    <scope>NUCLEOTIDE SEQUENCE [LARGE SCALE GENOMIC DNA]</scope>
    <source>
        <strain evidence="2 3">SARL4B</strain>
    </source>
</reference>
<evidence type="ECO:0000313" key="3">
    <source>
        <dbReference type="Proteomes" id="UP000003861"/>
    </source>
</evidence>
<dbReference type="GeneID" id="59657617"/>
<evidence type="ECO:0000259" key="1">
    <source>
        <dbReference type="Pfam" id="PF24035"/>
    </source>
</evidence>
<organism evidence="2 3">
    <name type="scientific">Halorhabdus tiamatea SARL4B</name>
    <dbReference type="NCBI Taxonomy" id="1033806"/>
    <lineage>
        <taxon>Archaea</taxon>
        <taxon>Methanobacteriati</taxon>
        <taxon>Methanobacteriota</taxon>
        <taxon>Stenosarchaea group</taxon>
        <taxon>Halobacteria</taxon>
        <taxon>Halobacteriales</taxon>
        <taxon>Haloarculaceae</taxon>
        <taxon>Halorhabdus</taxon>
    </lineage>
</organism>
<name>U2DLP6_9EURY</name>
<feature type="domain" description="DUF7344" evidence="1">
    <location>
        <begin position="15"/>
        <end position="94"/>
    </location>
</feature>
<protein>
    <recommendedName>
        <fullName evidence="1">DUF7344 domain-containing protein</fullName>
    </recommendedName>
</protein>
<evidence type="ECO:0000313" key="2">
    <source>
        <dbReference type="EMBL" id="ERJ06692.1"/>
    </source>
</evidence>
<comment type="caution">
    <text evidence="2">The sequence shown here is derived from an EMBL/GenBank/DDBJ whole genome shotgun (WGS) entry which is preliminary data.</text>
</comment>
<gene>
    <name evidence="2" type="ORF">HLRTI_001247</name>
</gene>
<proteinExistence type="predicted"/>
<dbReference type="EMBL" id="AFNT02000011">
    <property type="protein sequence ID" value="ERJ06692.1"/>
    <property type="molecule type" value="Genomic_DNA"/>
</dbReference>